<feature type="domain" description="Methyltransferase FkbM" evidence="1">
    <location>
        <begin position="63"/>
        <end position="224"/>
    </location>
</feature>
<dbReference type="NCBIfam" id="TIGR01444">
    <property type="entry name" value="fkbM_fam"/>
    <property type="match status" value="1"/>
</dbReference>
<sequence length="264" mass="30401">MNFKKKLFYWITLQRNNRIGGALSSIAKTISHALENKNNDNNLSGEYRIWEVLKNQPIHTIFDVGANVGEWSKYVASKLPLAEIHAFEPVEETYERLKINTKSLSTLKSNNFALSDKKEDIQFNYYPTGSFFSSIYDNQLGKEAQKLTIACIRGDHYCLENDIEQIDFLKIDTEGSEHKVLKGFSRMLSEGKIKIIQFEYGDMCIDSGFLLKDYFQLLESYDFSIGKIYPKWVEFGGYGKNMENFILSNFLAVHKSQSSLIKSL</sequence>
<evidence type="ECO:0000259" key="1">
    <source>
        <dbReference type="Pfam" id="PF05050"/>
    </source>
</evidence>
<keyword evidence="3" id="KW-1185">Reference proteome</keyword>
<dbReference type="GO" id="GO:0032259">
    <property type="term" value="P:methylation"/>
    <property type="evidence" value="ECO:0007669"/>
    <property type="project" value="UniProtKB-KW"/>
</dbReference>
<dbReference type="SUPFAM" id="SSF53335">
    <property type="entry name" value="S-adenosyl-L-methionine-dependent methyltransferases"/>
    <property type="match status" value="1"/>
</dbReference>
<organism evidence="2 3">
    <name type="scientific">Belliella pelovolcani</name>
    <dbReference type="NCBI Taxonomy" id="529505"/>
    <lineage>
        <taxon>Bacteria</taxon>
        <taxon>Pseudomonadati</taxon>
        <taxon>Bacteroidota</taxon>
        <taxon>Cytophagia</taxon>
        <taxon>Cytophagales</taxon>
        <taxon>Cyclobacteriaceae</taxon>
        <taxon>Belliella</taxon>
    </lineage>
</organism>
<gene>
    <name evidence="2" type="ORF">SAMN05421761_102396</name>
</gene>
<dbReference type="EMBL" id="FTOP01000002">
    <property type="protein sequence ID" value="SIS65908.1"/>
    <property type="molecule type" value="Genomic_DNA"/>
</dbReference>
<dbReference type="Proteomes" id="UP000186026">
    <property type="component" value="Unassembled WGS sequence"/>
</dbReference>
<dbReference type="RefSeq" id="WP_076498789.1">
    <property type="nucleotide sequence ID" value="NZ_FTOP01000002.1"/>
</dbReference>
<accession>A0A1N7KWC9</accession>
<protein>
    <submittedName>
        <fullName evidence="2">Methyltransferase, FkbM family</fullName>
    </submittedName>
</protein>
<dbReference type="PANTHER" id="PTHR36973:SF4">
    <property type="entry name" value="NODULATION PROTEIN"/>
    <property type="match status" value="1"/>
</dbReference>
<evidence type="ECO:0000313" key="2">
    <source>
        <dbReference type="EMBL" id="SIS65908.1"/>
    </source>
</evidence>
<dbReference type="InterPro" id="IPR006342">
    <property type="entry name" value="FkbM_mtfrase"/>
</dbReference>
<name>A0A1N7KWC9_9BACT</name>
<dbReference type="AlphaFoldDB" id="A0A1N7KWC9"/>
<dbReference type="GO" id="GO:0008171">
    <property type="term" value="F:O-methyltransferase activity"/>
    <property type="evidence" value="ECO:0007669"/>
    <property type="project" value="TreeGrafter"/>
</dbReference>
<dbReference type="Pfam" id="PF05050">
    <property type="entry name" value="Methyltransf_21"/>
    <property type="match status" value="1"/>
</dbReference>
<dbReference type="InterPro" id="IPR029063">
    <property type="entry name" value="SAM-dependent_MTases_sf"/>
</dbReference>
<dbReference type="PANTHER" id="PTHR36973">
    <property type="entry name" value="SLL1456 PROTEIN-RELATED"/>
    <property type="match status" value="1"/>
</dbReference>
<keyword evidence="2" id="KW-0808">Transferase</keyword>
<keyword evidence="2" id="KW-0489">Methyltransferase</keyword>
<reference evidence="3" key="1">
    <citation type="submission" date="2017-01" db="EMBL/GenBank/DDBJ databases">
        <authorList>
            <person name="Varghese N."/>
            <person name="Submissions S."/>
        </authorList>
    </citation>
    <scope>NUCLEOTIDE SEQUENCE [LARGE SCALE GENOMIC DNA]</scope>
    <source>
        <strain evidence="3">DSM 46698</strain>
    </source>
</reference>
<proteinExistence type="predicted"/>
<dbReference type="InterPro" id="IPR053188">
    <property type="entry name" value="FkbM_Methyltransferase"/>
</dbReference>
<dbReference type="STRING" id="529505.SAMN05421761_102396"/>
<dbReference type="Gene3D" id="3.40.50.150">
    <property type="entry name" value="Vaccinia Virus protein VP39"/>
    <property type="match status" value="1"/>
</dbReference>
<evidence type="ECO:0000313" key="3">
    <source>
        <dbReference type="Proteomes" id="UP000186026"/>
    </source>
</evidence>